<evidence type="ECO:0000256" key="2">
    <source>
        <dbReference type="ARBA" id="ARBA00007613"/>
    </source>
</evidence>
<evidence type="ECO:0000313" key="9">
    <source>
        <dbReference type="Proteomes" id="UP000236724"/>
    </source>
</evidence>
<keyword evidence="5" id="KW-0812">Transmembrane</keyword>
<dbReference type="SUPFAM" id="SSF56954">
    <property type="entry name" value="Outer membrane efflux proteins (OEP)"/>
    <property type="match status" value="1"/>
</dbReference>
<gene>
    <name evidence="8" type="primary">bepC</name>
    <name evidence="8" type="ORF">MBHS_03498</name>
</gene>
<dbReference type="GO" id="GO:1990281">
    <property type="term" value="C:efflux pump complex"/>
    <property type="evidence" value="ECO:0007669"/>
    <property type="project" value="TreeGrafter"/>
</dbReference>
<keyword evidence="3" id="KW-0813">Transport</keyword>
<accession>A0A1H6FC09</accession>
<evidence type="ECO:0000256" key="6">
    <source>
        <dbReference type="ARBA" id="ARBA00023136"/>
    </source>
</evidence>
<evidence type="ECO:0000256" key="3">
    <source>
        <dbReference type="ARBA" id="ARBA00022448"/>
    </source>
</evidence>
<sequence length="372" mass="41859">MNLGYGLENSENVTTNLRTGSDLELKRREAGISLNQMLFDGFSTRNETQRQQFRVQAQANRVQETSNTLALRSAEVYLDVFRRQALLELAKDNLVVHQKTLNQIQQRYEQGAGRRADVDQAAAREALASADLLLTQGEIRNTRANYLRVTGELPENLEAVDAQLLQTAMDKDLDSLLGLADEHHPLLQAAQADVKAAQAAYAQTRAAYMPHLDMELAANRNRNLDGIEFKNNDASAMLHLRYNLYRGGADKARRKETAHRIAVAKETLKRAQRMVAEEIRLAWNNQQTITERMEYLKKHVATTEAVVSSYQKQFQLGQRTLLDVLNAKNELYQARTALSSASYAEIFSHFRLLSSSGQLLSALNIESLAEAQ</sequence>
<name>A0A1H6FC09_9GAMM</name>
<dbReference type="EMBL" id="FMSV02000537">
    <property type="protein sequence ID" value="SEH07622.1"/>
    <property type="molecule type" value="Genomic_DNA"/>
</dbReference>
<keyword evidence="9" id="KW-1185">Reference proteome</keyword>
<comment type="similarity">
    <text evidence="2">Belongs to the outer membrane factor (OMF) (TC 1.B.17) family.</text>
</comment>
<keyword evidence="6" id="KW-0472">Membrane</keyword>
<proteinExistence type="inferred from homology"/>
<dbReference type="InterPro" id="IPR051906">
    <property type="entry name" value="TolC-like"/>
</dbReference>
<dbReference type="Gene3D" id="1.20.1600.10">
    <property type="entry name" value="Outer membrane efflux proteins (OEP)"/>
    <property type="match status" value="1"/>
</dbReference>
<protein>
    <submittedName>
        <fullName evidence="8">Outer membrane efflux protein BepC</fullName>
    </submittedName>
</protein>
<reference evidence="8 9" key="1">
    <citation type="submission" date="2016-10" db="EMBL/GenBank/DDBJ databases">
        <authorList>
            <person name="de Groot N.N."/>
        </authorList>
    </citation>
    <scope>NUCLEOTIDE SEQUENCE [LARGE SCALE GENOMIC DNA]</scope>
    <source>
        <strain evidence="8">MBHS1</strain>
    </source>
</reference>
<dbReference type="AlphaFoldDB" id="A0A1H6FC09"/>
<dbReference type="NCBIfam" id="TIGR01844">
    <property type="entry name" value="type_I_sec_TolC"/>
    <property type="match status" value="1"/>
</dbReference>
<dbReference type="GO" id="GO:0009279">
    <property type="term" value="C:cell outer membrane"/>
    <property type="evidence" value="ECO:0007669"/>
    <property type="project" value="UniProtKB-SubCell"/>
</dbReference>
<keyword evidence="7" id="KW-0998">Cell outer membrane</keyword>
<keyword evidence="4" id="KW-1134">Transmembrane beta strand</keyword>
<evidence type="ECO:0000256" key="5">
    <source>
        <dbReference type="ARBA" id="ARBA00022692"/>
    </source>
</evidence>
<dbReference type="InterPro" id="IPR010130">
    <property type="entry name" value="T1SS_OMP_TolC"/>
</dbReference>
<evidence type="ECO:0000256" key="4">
    <source>
        <dbReference type="ARBA" id="ARBA00022452"/>
    </source>
</evidence>
<dbReference type="Proteomes" id="UP000236724">
    <property type="component" value="Unassembled WGS sequence"/>
</dbReference>
<dbReference type="PANTHER" id="PTHR30026">
    <property type="entry name" value="OUTER MEMBRANE PROTEIN TOLC"/>
    <property type="match status" value="1"/>
</dbReference>
<dbReference type="GO" id="GO:0015562">
    <property type="term" value="F:efflux transmembrane transporter activity"/>
    <property type="evidence" value="ECO:0007669"/>
    <property type="project" value="InterPro"/>
</dbReference>
<dbReference type="InterPro" id="IPR003423">
    <property type="entry name" value="OMP_efflux"/>
</dbReference>
<organism evidence="8 9">
    <name type="scientific">Candidatus Venteria ishoeyi</name>
    <dbReference type="NCBI Taxonomy" id="1899563"/>
    <lineage>
        <taxon>Bacteria</taxon>
        <taxon>Pseudomonadati</taxon>
        <taxon>Pseudomonadota</taxon>
        <taxon>Gammaproteobacteria</taxon>
        <taxon>Thiotrichales</taxon>
        <taxon>Thiotrichaceae</taxon>
        <taxon>Venteria</taxon>
    </lineage>
</organism>
<evidence type="ECO:0000256" key="1">
    <source>
        <dbReference type="ARBA" id="ARBA00004442"/>
    </source>
</evidence>
<dbReference type="PANTHER" id="PTHR30026:SF22">
    <property type="entry name" value="OUTER MEMBRANE EFFLUX PROTEIN"/>
    <property type="match status" value="1"/>
</dbReference>
<dbReference type="Pfam" id="PF02321">
    <property type="entry name" value="OEP"/>
    <property type="match status" value="2"/>
</dbReference>
<comment type="subcellular location">
    <subcellularLocation>
        <location evidence="1">Cell outer membrane</location>
    </subcellularLocation>
</comment>
<evidence type="ECO:0000256" key="7">
    <source>
        <dbReference type="ARBA" id="ARBA00023237"/>
    </source>
</evidence>
<evidence type="ECO:0000313" key="8">
    <source>
        <dbReference type="EMBL" id="SEH07622.1"/>
    </source>
</evidence>
<dbReference type="GO" id="GO:0015288">
    <property type="term" value="F:porin activity"/>
    <property type="evidence" value="ECO:0007669"/>
    <property type="project" value="TreeGrafter"/>
</dbReference>